<dbReference type="UniPathway" id="UPA00705"/>
<protein>
    <recommendedName>
        <fullName evidence="13">Cytochrome c oxidase subunit 8B</fullName>
    </recommendedName>
</protein>
<dbReference type="GO" id="GO:0006123">
    <property type="term" value="P:mitochondrial electron transport, cytochrome c to oxygen"/>
    <property type="evidence" value="ECO:0007669"/>
    <property type="project" value="InterPro"/>
</dbReference>
<reference evidence="11" key="3">
    <citation type="submission" date="2025-09" db="UniProtKB">
        <authorList>
            <consortium name="Ensembl"/>
        </authorList>
    </citation>
    <scope>IDENTIFICATION</scope>
</reference>
<name>A0A3P8X4X4_CYNSE</name>
<dbReference type="GO" id="GO:0005743">
    <property type="term" value="C:mitochondrial inner membrane"/>
    <property type="evidence" value="ECO:0007669"/>
    <property type="project" value="UniProtKB-SubCell"/>
</dbReference>
<reference evidence="11" key="2">
    <citation type="submission" date="2025-08" db="UniProtKB">
        <authorList>
            <consortium name="Ensembl"/>
        </authorList>
    </citation>
    <scope>IDENTIFICATION</scope>
</reference>
<dbReference type="FunCoup" id="A0A3P8X4X4">
    <property type="interactions" value="639"/>
</dbReference>
<dbReference type="OMA" id="WILVHLE"/>
<evidence type="ECO:0000256" key="10">
    <source>
        <dbReference type="SAM" id="Phobius"/>
    </source>
</evidence>
<evidence type="ECO:0000256" key="3">
    <source>
        <dbReference type="ARBA" id="ARBA00010117"/>
    </source>
</evidence>
<evidence type="ECO:0000256" key="1">
    <source>
        <dbReference type="ARBA" id="ARBA00004434"/>
    </source>
</evidence>
<dbReference type="SUPFAM" id="SSF81431">
    <property type="entry name" value="Mitochondrial cytochrome c oxidase subunit VIIIb (aka IX)"/>
    <property type="match status" value="1"/>
</dbReference>
<sequence>MSLSTAASSLFRGALKIPLMSAARNIVSKPAKETISTGEHAIALATMFVAILAPSGWIMAHLEDYKQKK</sequence>
<dbReference type="Ensembl" id="ENSCSET00000033320.1">
    <property type="protein sequence ID" value="ENSCSEP00000032896.1"/>
    <property type="gene ID" value="ENSCSEG00000021123.1"/>
</dbReference>
<evidence type="ECO:0000313" key="11">
    <source>
        <dbReference type="Ensembl" id="ENSCSEP00000032896.1"/>
    </source>
</evidence>
<evidence type="ECO:0000256" key="2">
    <source>
        <dbReference type="ARBA" id="ARBA00004673"/>
    </source>
</evidence>
<dbReference type="PANTHER" id="PTHR16717">
    <property type="entry name" value="CYTOCHROME C OXIDASE POLYPEPTIDE VIII"/>
    <property type="match status" value="1"/>
</dbReference>
<evidence type="ECO:0000256" key="6">
    <source>
        <dbReference type="ARBA" id="ARBA00022946"/>
    </source>
</evidence>
<dbReference type="InterPro" id="IPR003205">
    <property type="entry name" value="Cyt_c_oxidase_su8"/>
</dbReference>
<keyword evidence="4 10" id="KW-0812">Transmembrane</keyword>
<dbReference type="InParanoid" id="A0A3P8X4X4"/>
<comment type="similarity">
    <text evidence="3">Belongs to the cytochrome c oxidase VIII family.</text>
</comment>
<keyword evidence="12" id="KW-1185">Reference proteome</keyword>
<reference evidence="11 12" key="1">
    <citation type="journal article" date="2014" name="Nat. Genet.">
        <title>Whole-genome sequence of a flatfish provides insights into ZW sex chromosome evolution and adaptation to a benthic lifestyle.</title>
        <authorList>
            <person name="Chen S."/>
            <person name="Zhang G."/>
            <person name="Shao C."/>
            <person name="Huang Q."/>
            <person name="Liu G."/>
            <person name="Zhang P."/>
            <person name="Song W."/>
            <person name="An N."/>
            <person name="Chalopin D."/>
            <person name="Volff J.N."/>
            <person name="Hong Y."/>
            <person name="Li Q."/>
            <person name="Sha Z."/>
            <person name="Zhou H."/>
            <person name="Xie M."/>
            <person name="Yu Q."/>
            <person name="Liu Y."/>
            <person name="Xiang H."/>
            <person name="Wang N."/>
            <person name="Wu K."/>
            <person name="Yang C."/>
            <person name="Zhou Q."/>
            <person name="Liao X."/>
            <person name="Yang L."/>
            <person name="Hu Q."/>
            <person name="Zhang J."/>
            <person name="Meng L."/>
            <person name="Jin L."/>
            <person name="Tian Y."/>
            <person name="Lian J."/>
            <person name="Yang J."/>
            <person name="Miao G."/>
            <person name="Liu S."/>
            <person name="Liang Z."/>
            <person name="Yan F."/>
            <person name="Li Y."/>
            <person name="Sun B."/>
            <person name="Zhang H."/>
            <person name="Zhang J."/>
            <person name="Zhu Y."/>
            <person name="Du M."/>
            <person name="Zhao Y."/>
            <person name="Schartl M."/>
            <person name="Tang Q."/>
            <person name="Wang J."/>
        </authorList>
    </citation>
    <scope>NUCLEOTIDE SEQUENCE</scope>
</reference>
<dbReference type="Pfam" id="PF02285">
    <property type="entry name" value="COX8"/>
    <property type="match status" value="1"/>
</dbReference>
<keyword evidence="5" id="KW-0999">Mitochondrion inner membrane</keyword>
<keyword evidence="7 10" id="KW-1133">Transmembrane helix</keyword>
<dbReference type="STRING" id="244447.ENSCSEP00000032896"/>
<dbReference type="Proteomes" id="UP000265120">
    <property type="component" value="Chromosome 6"/>
</dbReference>
<keyword evidence="9 10" id="KW-0472">Membrane</keyword>
<comment type="pathway">
    <text evidence="2">Energy metabolism; oxidative phosphorylation.</text>
</comment>
<dbReference type="Gene3D" id="4.10.81.10">
    <property type="entry name" value="Cytochrome c oxidase, subunit 8"/>
    <property type="match status" value="1"/>
</dbReference>
<comment type="subcellular location">
    <subcellularLocation>
        <location evidence="1">Mitochondrion inner membrane</location>
        <topology evidence="1">Single-pass membrane protein</topology>
    </subcellularLocation>
</comment>
<accession>A0A3P8X4X4</accession>
<dbReference type="GO" id="GO:0045277">
    <property type="term" value="C:respiratory chain complex IV"/>
    <property type="evidence" value="ECO:0007669"/>
    <property type="project" value="InterPro"/>
</dbReference>
<dbReference type="PANTHER" id="PTHR16717:SF6">
    <property type="entry name" value="CYTOCHROME C OXIDASE SUBUNIT 8B"/>
    <property type="match status" value="1"/>
</dbReference>
<dbReference type="GeneTree" id="ENSGT01150000290228"/>
<keyword evidence="8" id="KW-0496">Mitochondrion</keyword>
<evidence type="ECO:0008006" key="13">
    <source>
        <dbReference type="Google" id="ProtNLM"/>
    </source>
</evidence>
<evidence type="ECO:0000256" key="7">
    <source>
        <dbReference type="ARBA" id="ARBA00022989"/>
    </source>
</evidence>
<proteinExistence type="inferred from homology"/>
<feature type="transmembrane region" description="Helical" evidence="10">
    <location>
        <begin position="40"/>
        <end position="60"/>
    </location>
</feature>
<evidence type="ECO:0000256" key="5">
    <source>
        <dbReference type="ARBA" id="ARBA00022792"/>
    </source>
</evidence>
<evidence type="ECO:0000256" key="9">
    <source>
        <dbReference type="ARBA" id="ARBA00023136"/>
    </source>
</evidence>
<organism evidence="11 12">
    <name type="scientific">Cynoglossus semilaevis</name>
    <name type="common">Tongue sole</name>
    <dbReference type="NCBI Taxonomy" id="244447"/>
    <lineage>
        <taxon>Eukaryota</taxon>
        <taxon>Metazoa</taxon>
        <taxon>Chordata</taxon>
        <taxon>Craniata</taxon>
        <taxon>Vertebrata</taxon>
        <taxon>Euteleostomi</taxon>
        <taxon>Actinopterygii</taxon>
        <taxon>Neopterygii</taxon>
        <taxon>Teleostei</taxon>
        <taxon>Neoteleostei</taxon>
        <taxon>Acanthomorphata</taxon>
        <taxon>Carangaria</taxon>
        <taxon>Pleuronectiformes</taxon>
        <taxon>Pleuronectoidei</taxon>
        <taxon>Cynoglossidae</taxon>
        <taxon>Cynoglossinae</taxon>
        <taxon>Cynoglossus</taxon>
    </lineage>
</organism>
<dbReference type="AlphaFoldDB" id="A0A3P8X4X4"/>
<evidence type="ECO:0000313" key="12">
    <source>
        <dbReference type="Proteomes" id="UP000265120"/>
    </source>
</evidence>
<dbReference type="InterPro" id="IPR036548">
    <property type="entry name" value="Cyt_c_oxidase_su8_sf"/>
</dbReference>
<evidence type="ECO:0000256" key="8">
    <source>
        <dbReference type="ARBA" id="ARBA00023128"/>
    </source>
</evidence>
<evidence type="ECO:0000256" key="4">
    <source>
        <dbReference type="ARBA" id="ARBA00022692"/>
    </source>
</evidence>
<dbReference type="FunFam" id="4.10.81.10:FF:000001">
    <property type="entry name" value="Cytochrome c oxidase subunit 8B, mitochondrial"/>
    <property type="match status" value="1"/>
</dbReference>
<keyword evidence="6" id="KW-0809">Transit peptide</keyword>